<dbReference type="Gene3D" id="2.60.40.10">
    <property type="entry name" value="Immunoglobulins"/>
    <property type="match status" value="1"/>
</dbReference>
<dbReference type="InterPro" id="IPR026085">
    <property type="entry name" value="ATF7-int"/>
</dbReference>
<accession>A0A8R2H3Z4</accession>
<feature type="compositionally biased region" description="Basic and acidic residues" evidence="1">
    <location>
        <begin position="11"/>
        <end position="20"/>
    </location>
</feature>
<dbReference type="Pfam" id="PF16058">
    <property type="entry name" value="Mucin-like"/>
    <property type="match status" value="1"/>
</dbReference>
<dbReference type="GO" id="GO:0005634">
    <property type="term" value="C:nucleus"/>
    <property type="evidence" value="ECO:0007669"/>
    <property type="project" value="TreeGrafter"/>
</dbReference>
<feature type="compositionally biased region" description="Low complexity" evidence="1">
    <location>
        <begin position="182"/>
        <end position="203"/>
    </location>
</feature>
<dbReference type="Pfam" id="PF16794">
    <property type="entry name" value="fn3_4"/>
    <property type="match status" value="1"/>
</dbReference>
<dbReference type="GO" id="GO:0006355">
    <property type="term" value="P:regulation of DNA-templated transcription"/>
    <property type="evidence" value="ECO:0007669"/>
    <property type="project" value="TreeGrafter"/>
</dbReference>
<feature type="compositionally biased region" description="Basic and acidic residues" evidence="1">
    <location>
        <begin position="132"/>
        <end position="143"/>
    </location>
</feature>
<proteinExistence type="predicted"/>
<dbReference type="GO" id="GO:0005667">
    <property type="term" value="C:transcription regulator complex"/>
    <property type="evidence" value="ECO:0007669"/>
    <property type="project" value="TreeGrafter"/>
</dbReference>
<feature type="region of interest" description="Disordered" evidence="1">
    <location>
        <begin position="1"/>
        <end position="155"/>
    </location>
</feature>
<dbReference type="InterPro" id="IPR032059">
    <property type="entry name" value="Mucin-like"/>
</dbReference>
<feature type="compositionally biased region" description="Polar residues" evidence="1">
    <location>
        <begin position="111"/>
        <end position="120"/>
    </location>
</feature>
<dbReference type="OrthoDB" id="2434995at2759"/>
<protein>
    <recommendedName>
        <fullName evidence="6">Fibronectin type-III domain-containing protein</fullName>
    </recommendedName>
</protein>
<evidence type="ECO:0000313" key="4">
    <source>
        <dbReference type="EnsemblMetazoa" id="XP_016658729.1"/>
    </source>
</evidence>
<feature type="compositionally biased region" description="Basic and acidic residues" evidence="1">
    <location>
        <begin position="209"/>
        <end position="231"/>
    </location>
</feature>
<organism evidence="4 5">
    <name type="scientific">Acyrthosiphon pisum</name>
    <name type="common">Pea aphid</name>
    <dbReference type="NCBI Taxonomy" id="7029"/>
    <lineage>
        <taxon>Eukaryota</taxon>
        <taxon>Metazoa</taxon>
        <taxon>Ecdysozoa</taxon>
        <taxon>Arthropoda</taxon>
        <taxon>Hexapoda</taxon>
        <taxon>Insecta</taxon>
        <taxon>Pterygota</taxon>
        <taxon>Neoptera</taxon>
        <taxon>Paraneoptera</taxon>
        <taxon>Hemiptera</taxon>
        <taxon>Sternorrhyncha</taxon>
        <taxon>Aphidomorpha</taxon>
        <taxon>Aphidoidea</taxon>
        <taxon>Aphididae</taxon>
        <taxon>Macrosiphini</taxon>
        <taxon>Acyrthosiphon</taxon>
    </lineage>
</organism>
<evidence type="ECO:0000313" key="5">
    <source>
        <dbReference type="Proteomes" id="UP000007819"/>
    </source>
</evidence>
<evidence type="ECO:0000259" key="3">
    <source>
        <dbReference type="Pfam" id="PF16794"/>
    </source>
</evidence>
<reference evidence="5" key="1">
    <citation type="submission" date="2010-06" db="EMBL/GenBank/DDBJ databases">
        <authorList>
            <person name="Jiang H."/>
            <person name="Abraham K."/>
            <person name="Ali S."/>
            <person name="Alsbrooks S.L."/>
            <person name="Anim B.N."/>
            <person name="Anosike U.S."/>
            <person name="Attaway T."/>
            <person name="Bandaranaike D.P."/>
            <person name="Battles P.K."/>
            <person name="Bell S.N."/>
            <person name="Bell A.V."/>
            <person name="Beltran B."/>
            <person name="Bickham C."/>
            <person name="Bustamante Y."/>
            <person name="Caleb T."/>
            <person name="Canada A."/>
            <person name="Cardenas V."/>
            <person name="Carter K."/>
            <person name="Chacko J."/>
            <person name="Chandrabose M.N."/>
            <person name="Chavez D."/>
            <person name="Chavez A."/>
            <person name="Chen L."/>
            <person name="Chu H.-S."/>
            <person name="Claassen K.J."/>
            <person name="Cockrell R."/>
            <person name="Collins M."/>
            <person name="Cooper J.A."/>
            <person name="Cree A."/>
            <person name="Curry S.M."/>
            <person name="Da Y."/>
            <person name="Dao M.D."/>
            <person name="Das B."/>
            <person name="Davila M.-L."/>
            <person name="Davy-Carroll L."/>
            <person name="Denson S."/>
            <person name="Dinh H."/>
            <person name="Ebong V.E."/>
            <person name="Edwards J.R."/>
            <person name="Egan A."/>
            <person name="El-Daye J."/>
            <person name="Escobedo L."/>
            <person name="Fernandez S."/>
            <person name="Fernando P.R."/>
            <person name="Flagg N."/>
            <person name="Forbes L.D."/>
            <person name="Fowler R.G."/>
            <person name="Fu Q."/>
            <person name="Gabisi R.A."/>
            <person name="Ganer J."/>
            <person name="Garbino Pronczuk A."/>
            <person name="Garcia R.M."/>
            <person name="Garner T."/>
            <person name="Garrett T.E."/>
            <person name="Gonzalez D.A."/>
            <person name="Hamid H."/>
            <person name="Hawkins E.S."/>
            <person name="Hirani K."/>
            <person name="Hogues M.E."/>
            <person name="Hollins B."/>
            <person name="Hsiao C.-H."/>
            <person name="Jabil R."/>
            <person name="James M.L."/>
            <person name="Jhangiani S.N."/>
            <person name="Johnson B."/>
            <person name="Johnson Q."/>
            <person name="Joshi V."/>
            <person name="Kalu J.B."/>
            <person name="Kam C."/>
            <person name="Kashfia A."/>
            <person name="Keebler J."/>
            <person name="Kisamo H."/>
            <person name="Kovar C.L."/>
            <person name="Lago L.A."/>
            <person name="Lai C.-Y."/>
            <person name="Laidlaw J."/>
            <person name="Lara F."/>
            <person name="Le T.-K."/>
            <person name="Lee S.L."/>
            <person name="Legall F.H."/>
            <person name="Lemon S.J."/>
            <person name="Lewis L.R."/>
            <person name="Li B."/>
            <person name="Liu Y."/>
            <person name="Liu Y.-S."/>
            <person name="Lopez J."/>
            <person name="Lozado R.J."/>
            <person name="Lu J."/>
            <person name="Madu R.C."/>
            <person name="Maheshwari M."/>
            <person name="Maheshwari R."/>
            <person name="Malloy K."/>
            <person name="Martinez E."/>
            <person name="Mathew T."/>
            <person name="Mercado I.C."/>
            <person name="Mercado C."/>
            <person name="Meyer B."/>
            <person name="Montgomery K."/>
            <person name="Morgan M.B."/>
            <person name="Munidasa M."/>
            <person name="Nazareth L.V."/>
            <person name="Nelson J."/>
            <person name="Ng B.M."/>
            <person name="Nguyen N.B."/>
            <person name="Nguyen P.Q."/>
            <person name="Nguyen T."/>
            <person name="Obregon M."/>
            <person name="Okwuonu G.O."/>
            <person name="Onwere C.G."/>
            <person name="Orozco G."/>
            <person name="Parra A."/>
            <person name="Patel S."/>
            <person name="Patil S."/>
            <person name="Perez A."/>
            <person name="Perez Y."/>
            <person name="Pham C."/>
            <person name="Primus E.L."/>
            <person name="Pu L.-L."/>
            <person name="Puazo M."/>
            <person name="Qin X."/>
            <person name="Quiroz J.B."/>
            <person name="Reese J."/>
            <person name="Richards S."/>
            <person name="Rives C.M."/>
            <person name="Robberts R."/>
            <person name="Ruiz S.J."/>
            <person name="Ruiz M.J."/>
            <person name="Santibanez J."/>
            <person name="Schneider B.W."/>
            <person name="Sisson I."/>
            <person name="Smith M."/>
            <person name="Sodergren E."/>
            <person name="Song X.-Z."/>
            <person name="Song B.B."/>
            <person name="Summersgill H."/>
            <person name="Thelus R."/>
            <person name="Thornton R.D."/>
            <person name="Trejos Z.Y."/>
            <person name="Usmani K."/>
            <person name="Vattathil S."/>
            <person name="Villasana D."/>
            <person name="Walker D.L."/>
            <person name="Wang S."/>
            <person name="Wang K."/>
            <person name="White C.S."/>
            <person name="Williams A.C."/>
            <person name="Williamson J."/>
            <person name="Wilson K."/>
            <person name="Woghiren I.O."/>
            <person name="Woodworth J.R."/>
            <person name="Worley K.C."/>
            <person name="Wright R.A."/>
            <person name="Wu W."/>
            <person name="Young L."/>
            <person name="Zhang L."/>
            <person name="Zhang J."/>
            <person name="Zhu Y."/>
            <person name="Muzny D.M."/>
            <person name="Weinstock G."/>
            <person name="Gibbs R.A."/>
        </authorList>
    </citation>
    <scope>NUCLEOTIDE SEQUENCE [LARGE SCALE GENOMIC DNA]</scope>
    <source>
        <strain evidence="5">LSR1</strain>
    </source>
</reference>
<dbReference type="KEGG" id="api:100575593"/>
<dbReference type="GeneID" id="100575593"/>
<reference evidence="4" key="2">
    <citation type="submission" date="2022-06" db="UniProtKB">
        <authorList>
            <consortium name="EnsemblMetazoa"/>
        </authorList>
    </citation>
    <scope>IDENTIFICATION</scope>
</reference>
<name>A0A8R2H3Z4_ACYPI</name>
<dbReference type="Proteomes" id="UP000007819">
    <property type="component" value="Chromosome A2"/>
</dbReference>
<dbReference type="InterPro" id="IPR056565">
    <property type="entry name" value="Fn3_ATF7IP"/>
</dbReference>
<dbReference type="RefSeq" id="XP_016658729.1">
    <property type="nucleotide sequence ID" value="XM_016803240.1"/>
</dbReference>
<feature type="compositionally biased region" description="Basic residues" evidence="1">
    <location>
        <begin position="1"/>
        <end position="10"/>
    </location>
</feature>
<feature type="domain" description="Activating transcription factor 7-interacting protein Fn3" evidence="3">
    <location>
        <begin position="878"/>
        <end position="982"/>
    </location>
</feature>
<evidence type="ECO:0000259" key="2">
    <source>
        <dbReference type="Pfam" id="PF16058"/>
    </source>
</evidence>
<dbReference type="AlphaFoldDB" id="A0A8R2H3Z4"/>
<dbReference type="GO" id="GO:0003712">
    <property type="term" value="F:transcription coregulator activity"/>
    <property type="evidence" value="ECO:0007669"/>
    <property type="project" value="TreeGrafter"/>
</dbReference>
<evidence type="ECO:0000256" key="1">
    <source>
        <dbReference type="SAM" id="MobiDB-lite"/>
    </source>
</evidence>
<feature type="domain" description="Mucin-like" evidence="2">
    <location>
        <begin position="20"/>
        <end position="93"/>
    </location>
</feature>
<dbReference type="PANTHER" id="PTHR23210:SF26">
    <property type="entry name" value="ACTIVATING TRANSCRIPTION FACTOR 7-INTERACTING PROTEIN 1"/>
    <property type="match status" value="1"/>
</dbReference>
<keyword evidence="5" id="KW-1185">Reference proteome</keyword>
<feature type="compositionally biased region" description="Polar residues" evidence="1">
    <location>
        <begin position="21"/>
        <end position="95"/>
    </location>
</feature>
<dbReference type="InterPro" id="IPR013783">
    <property type="entry name" value="Ig-like_fold"/>
</dbReference>
<feature type="region of interest" description="Disordered" evidence="1">
    <location>
        <begin position="172"/>
        <end position="237"/>
    </location>
</feature>
<dbReference type="PANTHER" id="PTHR23210">
    <property type="entry name" value="ACTIVATING TRANSCRIPTION FACTOR 7 INTERACTING PROTEIN"/>
    <property type="match status" value="1"/>
</dbReference>
<sequence>MFQGRPPKKKPIIEDAELTKQSEPSTSKLTKQNEPSTSKTTKQNEPSISISTKQNEPSTSKSTKQNEPSTSKLTKQNEPSTSKSTKQNEPSTSKSMIGISELPDDDPNEPTPSTSKNVLTNGLKRPLPDGVDGDKKKKFRLTDESEDELEVTNKDDNKTSHIELLLQKVSESLENSSDDESNVSNNSHDNLNNKKNLSFNLINHNGKNGIDDKNCKEDYPDKNTLNKDISKGRKKNNPSDILLNILNNVEKNLNDSSIGNSKDTVKNGKNILTRNDILNSNGISCLNKSSSSDNLAITENSDHGNVAVVNDIQITENISTAVNDSTVKESNSNLSNTKIYTIENIVNSKKDDANPLLELKNKIHLTKNTNETKSIESPCNSNINNSEKVDVCSNGIEQNFELIDSDNSSDISLSDLNDFPEDISSIISGVKQISKDSFPRLLKLFSSNELTFEQFDSMCTQKIIEMMTQKSFWGKQRAELQALKKREKLWRSKYTLLDRQFKELKLVVNLHKQELKSNEYARPHVVTRTVGLQAVSCPRKEGSMKLPKQAIPLPRPDPVSIIVEDDDDVVELEFETESASSSTSKITNTTTKKQMPPLITTSKTLIVSPKNVTASPKIFTVSPKTVTAAKSLKPINNGTTSTTIDLTGNDDVIEESNIINLEDSSSPIKIPRRIPATLLPGTFVTSNSGKTITYLEVSKNPSSSSSSLITGTASRSPRQTIVLNKDTINTSPKSKNLKPILIEVSRVDPVLVQPCTVTYTTRVPVSGTLQPMSTASYAPRKITMSQLSASLKTLTPSYTTSQIPASHISGSMPGIALPQASPGTSYTTCRVPISLRSIHHTGSQSTRKPPPPAIPLLGHPSPVPGIPNQKSLSTWKRLPPAPNLTISKSPEVQNVPQALVLSWTMNVNRTIAEVISYQIYAYQETPDQPPNIDLWKKIGDVNALPLPMACSLTHFSDGQKYHFLVRAVDVYTRVGPFSTPKSLYLKLI</sequence>
<dbReference type="EnsemblMetazoa" id="XM_016803240.1">
    <property type="protein sequence ID" value="XP_016658729.1"/>
    <property type="gene ID" value="LOC100575593"/>
</dbReference>
<evidence type="ECO:0008006" key="6">
    <source>
        <dbReference type="Google" id="ProtNLM"/>
    </source>
</evidence>